<dbReference type="EMBL" id="CM047907">
    <property type="protein sequence ID" value="KAJ0084853.1"/>
    <property type="molecule type" value="Genomic_DNA"/>
</dbReference>
<gene>
    <name evidence="1" type="ORF">Patl1_30221</name>
</gene>
<evidence type="ECO:0000313" key="1">
    <source>
        <dbReference type="EMBL" id="KAJ0084853.1"/>
    </source>
</evidence>
<proteinExistence type="predicted"/>
<accession>A0ACC1AFR0</accession>
<reference evidence="2" key="1">
    <citation type="journal article" date="2023" name="G3 (Bethesda)">
        <title>Genome assembly and association tests identify interacting loci associated with vigor, precocity, and sex in interspecific pistachio rootstocks.</title>
        <authorList>
            <person name="Palmer W."/>
            <person name="Jacygrad E."/>
            <person name="Sagayaradj S."/>
            <person name="Cavanaugh K."/>
            <person name="Han R."/>
            <person name="Bertier L."/>
            <person name="Beede B."/>
            <person name="Kafkas S."/>
            <person name="Golino D."/>
            <person name="Preece J."/>
            <person name="Michelmore R."/>
        </authorList>
    </citation>
    <scope>NUCLEOTIDE SEQUENCE [LARGE SCALE GENOMIC DNA]</scope>
</reference>
<protein>
    <submittedName>
        <fullName evidence="1">Uncharacterized protein</fullName>
    </submittedName>
</protein>
<keyword evidence="2" id="KW-1185">Reference proteome</keyword>
<evidence type="ECO:0000313" key="2">
    <source>
        <dbReference type="Proteomes" id="UP001164250"/>
    </source>
</evidence>
<dbReference type="Proteomes" id="UP001164250">
    <property type="component" value="Chromosome 11"/>
</dbReference>
<sequence>MEKKFSGKFSRGIIVKQEYSPVYIGTQDGSMELDKIIALPGQPNGINFNHYSGYVTVGPHAGRALFYYFVESPRNSSTNPLVLWLNASMEVNI</sequence>
<comment type="caution">
    <text evidence="1">The sequence shown here is derived from an EMBL/GenBank/DDBJ whole genome shotgun (WGS) entry which is preliminary data.</text>
</comment>
<organism evidence="1 2">
    <name type="scientific">Pistacia atlantica</name>
    <dbReference type="NCBI Taxonomy" id="434234"/>
    <lineage>
        <taxon>Eukaryota</taxon>
        <taxon>Viridiplantae</taxon>
        <taxon>Streptophyta</taxon>
        <taxon>Embryophyta</taxon>
        <taxon>Tracheophyta</taxon>
        <taxon>Spermatophyta</taxon>
        <taxon>Magnoliopsida</taxon>
        <taxon>eudicotyledons</taxon>
        <taxon>Gunneridae</taxon>
        <taxon>Pentapetalae</taxon>
        <taxon>rosids</taxon>
        <taxon>malvids</taxon>
        <taxon>Sapindales</taxon>
        <taxon>Anacardiaceae</taxon>
        <taxon>Pistacia</taxon>
    </lineage>
</organism>
<name>A0ACC1AFR0_9ROSI</name>